<dbReference type="EMBL" id="JBICCN010000170">
    <property type="protein sequence ID" value="KAL3087918.1"/>
    <property type="molecule type" value="Genomic_DNA"/>
</dbReference>
<name>A0ABD2JBC1_HETSC</name>
<evidence type="ECO:0000256" key="1">
    <source>
        <dbReference type="SAM" id="Coils"/>
    </source>
</evidence>
<dbReference type="PROSITE" id="PS50994">
    <property type="entry name" value="INTEGRASE"/>
    <property type="match status" value="1"/>
</dbReference>
<dbReference type="PANTHER" id="PTHR46585">
    <property type="entry name" value="INTEGRASE CORE DOMAIN CONTAINING PROTEIN"/>
    <property type="match status" value="1"/>
</dbReference>
<sequence>MQHTKRYLLVPEDIYQSLAAPSPSDGTPIGLVRNRIKQIKNDDCINDAERAAKYEQELKRLNKLTKDEDERPVGVKLENLNDVVDAMPKPVNVRRPIVVATRRHLKFLYKDLSSPVAFTSAEPLLREARKTQPKINRADVQNYLATQRTYTLHRQAKRRYRRLPTLAPGLHTEWQADLAIFDRLAKQNRGYQYLLVCIDTLSRQVFVEPVKTKTSVNMIRAFGRIFKRSKYIPWKVLTDQGKEFTARTVQHFFRAKDVEHFCMLTSPQFHAGMAERANRSIKERLYRYFTERNTYTWIDVVQDIVRAINHSPNSSIGMRPADVNFKNAEALRQKLHNAAENVVRRQPRYRVGDRVRIEKYKHVFQKGYLPRFTNELFTVAEVHTERSPVVYRLRDDHNEIISGTVEQQFVQVEWQTGNTVRIELPLSNITNPHELSKNLYRLLGEGSDPLAKKVRSTQNSFKLVINKARRWAREEYIKRKTKEKRSIRDEELLLQALLTDTGTLVELNRVDHGLLAREKRAATSNVPLKMPADDNDSYQHKLDDYFSKLSDKNFSILDELCMTKLNAEIKNLTEDERALLEATNADTSVSAIQGIGQTFVQQLKVTVGNTEVYDSGNLYPFKAYITNELSFPINAKKNFLGSTGYYHTVNQDDSTDDGFKERFHDVKIYAKMVEVQPSLNMSLYKTLEKQPATYAVRKTEIKSSFISVGRYEFEYNVFSATIPRRVTIALVGNSAFHGDYKLSPFMFEPFDLREISDHFVSAFVDMYEALGMANSERSFDISMAQFKKGWTFFVIPLTSTLDDSCGFELLRSGTTNVRATFNSPIPLGGVEMIVLGEFDQMIMVDYNRHIVTDSKLG</sequence>
<feature type="domain" description="Integrase catalytic" evidence="2">
    <location>
        <begin position="164"/>
        <end position="328"/>
    </location>
</feature>
<evidence type="ECO:0000259" key="2">
    <source>
        <dbReference type="PROSITE" id="PS50994"/>
    </source>
</evidence>
<feature type="coiled-coil region" evidence="1">
    <location>
        <begin position="44"/>
        <end position="71"/>
    </location>
</feature>
<dbReference type="PANTHER" id="PTHR46585:SF1">
    <property type="entry name" value="CHROMO DOMAIN-CONTAINING PROTEIN"/>
    <property type="match status" value="1"/>
</dbReference>
<dbReference type="InterPro" id="IPR001584">
    <property type="entry name" value="Integrase_cat-core"/>
</dbReference>
<proteinExistence type="predicted"/>
<dbReference type="Pfam" id="PF00665">
    <property type="entry name" value="rve"/>
    <property type="match status" value="1"/>
</dbReference>
<accession>A0ABD2JBC1</accession>
<dbReference type="InterPro" id="IPR036397">
    <property type="entry name" value="RNaseH_sf"/>
</dbReference>
<protein>
    <recommendedName>
        <fullName evidence="2">Integrase catalytic domain-containing protein</fullName>
    </recommendedName>
</protein>
<evidence type="ECO:0000313" key="4">
    <source>
        <dbReference type="Proteomes" id="UP001620645"/>
    </source>
</evidence>
<dbReference type="SUPFAM" id="SSF53098">
    <property type="entry name" value="Ribonuclease H-like"/>
    <property type="match status" value="1"/>
</dbReference>
<reference evidence="3 4" key="1">
    <citation type="submission" date="2024-10" db="EMBL/GenBank/DDBJ databases">
        <authorList>
            <person name="Kim D."/>
        </authorList>
    </citation>
    <scope>NUCLEOTIDE SEQUENCE [LARGE SCALE GENOMIC DNA]</scope>
    <source>
        <strain evidence="3">Taebaek</strain>
    </source>
</reference>
<keyword evidence="1" id="KW-0175">Coiled coil</keyword>
<organism evidence="3 4">
    <name type="scientific">Heterodera schachtii</name>
    <name type="common">Sugarbeet cyst nematode worm</name>
    <name type="synonym">Tylenchus schachtii</name>
    <dbReference type="NCBI Taxonomy" id="97005"/>
    <lineage>
        <taxon>Eukaryota</taxon>
        <taxon>Metazoa</taxon>
        <taxon>Ecdysozoa</taxon>
        <taxon>Nematoda</taxon>
        <taxon>Chromadorea</taxon>
        <taxon>Rhabditida</taxon>
        <taxon>Tylenchina</taxon>
        <taxon>Tylenchomorpha</taxon>
        <taxon>Tylenchoidea</taxon>
        <taxon>Heteroderidae</taxon>
        <taxon>Heteroderinae</taxon>
        <taxon>Heterodera</taxon>
    </lineage>
</organism>
<gene>
    <name evidence="3" type="ORF">niasHS_009480</name>
</gene>
<dbReference type="InterPro" id="IPR012337">
    <property type="entry name" value="RNaseH-like_sf"/>
</dbReference>
<keyword evidence="4" id="KW-1185">Reference proteome</keyword>
<dbReference type="Gene3D" id="3.30.420.10">
    <property type="entry name" value="Ribonuclease H-like superfamily/Ribonuclease H"/>
    <property type="match status" value="1"/>
</dbReference>
<dbReference type="Proteomes" id="UP001620645">
    <property type="component" value="Unassembled WGS sequence"/>
</dbReference>
<dbReference type="AlphaFoldDB" id="A0ABD2JBC1"/>
<evidence type="ECO:0000313" key="3">
    <source>
        <dbReference type="EMBL" id="KAL3087918.1"/>
    </source>
</evidence>
<comment type="caution">
    <text evidence="3">The sequence shown here is derived from an EMBL/GenBank/DDBJ whole genome shotgun (WGS) entry which is preliminary data.</text>
</comment>